<reference evidence="2 3" key="1">
    <citation type="submission" date="2018-04" db="EMBL/GenBank/DDBJ databases">
        <title>Genomic Encyclopedia of Archaeal and Bacterial Type Strains, Phase II (KMG-II): from individual species to whole genera.</title>
        <authorList>
            <person name="Goeker M."/>
        </authorList>
    </citation>
    <scope>NUCLEOTIDE SEQUENCE [LARGE SCALE GENOMIC DNA]</scope>
    <source>
        <strain evidence="2 3">DSM 26809</strain>
    </source>
</reference>
<organism evidence="2 3">
    <name type="scientific">Mucilaginibacter yixingensis</name>
    <dbReference type="NCBI Taxonomy" id="1295612"/>
    <lineage>
        <taxon>Bacteria</taxon>
        <taxon>Pseudomonadati</taxon>
        <taxon>Bacteroidota</taxon>
        <taxon>Sphingobacteriia</taxon>
        <taxon>Sphingobacteriales</taxon>
        <taxon>Sphingobacteriaceae</taxon>
        <taxon>Mucilaginibacter</taxon>
    </lineage>
</organism>
<keyword evidence="3" id="KW-1185">Reference proteome</keyword>
<comment type="caution">
    <text evidence="2">The sequence shown here is derived from an EMBL/GenBank/DDBJ whole genome shotgun (WGS) entry which is preliminary data.</text>
</comment>
<dbReference type="AlphaFoldDB" id="A0A2T5JEM1"/>
<evidence type="ECO:0000313" key="3">
    <source>
        <dbReference type="Proteomes" id="UP000244168"/>
    </source>
</evidence>
<evidence type="ECO:0000313" key="2">
    <source>
        <dbReference type="EMBL" id="PTR00859.1"/>
    </source>
</evidence>
<evidence type="ECO:0008006" key="4">
    <source>
        <dbReference type="Google" id="ProtNLM"/>
    </source>
</evidence>
<keyword evidence="1" id="KW-1133">Transmembrane helix</keyword>
<dbReference type="Proteomes" id="UP000244168">
    <property type="component" value="Unassembled WGS sequence"/>
</dbReference>
<evidence type="ECO:0000256" key="1">
    <source>
        <dbReference type="SAM" id="Phobius"/>
    </source>
</evidence>
<proteinExistence type="predicted"/>
<sequence>MDVLKVLGGILSLSFGIYYTRKQLLIFKRKEQDELGFDIKGLGAGVCFIMIGMSMILSSL</sequence>
<keyword evidence="1" id="KW-0472">Membrane</keyword>
<accession>A0A2T5JEM1</accession>
<gene>
    <name evidence="2" type="ORF">C8P68_10187</name>
</gene>
<dbReference type="EMBL" id="QAOQ01000001">
    <property type="protein sequence ID" value="PTR00859.1"/>
    <property type="molecule type" value="Genomic_DNA"/>
</dbReference>
<protein>
    <recommendedName>
        <fullName evidence="4">DUF3784 domain-containing protein</fullName>
    </recommendedName>
</protein>
<feature type="transmembrane region" description="Helical" evidence="1">
    <location>
        <begin position="39"/>
        <end position="57"/>
    </location>
</feature>
<keyword evidence="1" id="KW-0812">Transmembrane</keyword>
<name>A0A2T5JEM1_9SPHI</name>